<dbReference type="PIRSF" id="PIRSF003085">
    <property type="entry name" value="CMAS"/>
    <property type="match status" value="1"/>
</dbReference>
<organism evidence="7">
    <name type="scientific">Ganoderma boninense</name>
    <dbReference type="NCBI Taxonomy" id="34458"/>
    <lineage>
        <taxon>Eukaryota</taxon>
        <taxon>Fungi</taxon>
        <taxon>Dikarya</taxon>
        <taxon>Basidiomycota</taxon>
        <taxon>Agaricomycotina</taxon>
        <taxon>Agaricomycetes</taxon>
        <taxon>Polyporales</taxon>
        <taxon>Polyporaceae</taxon>
        <taxon>Ganoderma</taxon>
    </lineage>
</organism>
<dbReference type="CDD" id="cd02440">
    <property type="entry name" value="AdoMet_MTases"/>
    <property type="match status" value="1"/>
</dbReference>
<accession>A0A5K1K5X3</accession>
<gene>
    <name evidence="7" type="primary">Q9HF03</name>
</gene>
<dbReference type="PANTHER" id="PTHR43667:SF2">
    <property type="entry name" value="FATTY ACID C-METHYL TRANSFERASE"/>
    <property type="match status" value="1"/>
</dbReference>
<keyword evidence="2" id="KW-0489">Methyltransferase</keyword>
<evidence type="ECO:0000256" key="3">
    <source>
        <dbReference type="ARBA" id="ARBA00022679"/>
    </source>
</evidence>
<dbReference type="InterPro" id="IPR003333">
    <property type="entry name" value="CMAS"/>
</dbReference>
<dbReference type="GO" id="GO:0008610">
    <property type="term" value="P:lipid biosynthetic process"/>
    <property type="evidence" value="ECO:0007669"/>
    <property type="project" value="InterPro"/>
</dbReference>
<keyword evidence="5" id="KW-0443">Lipid metabolism</keyword>
<feature type="region of interest" description="Disordered" evidence="6">
    <location>
        <begin position="15"/>
        <end position="45"/>
    </location>
</feature>
<evidence type="ECO:0000256" key="6">
    <source>
        <dbReference type="SAM" id="MobiDB-lite"/>
    </source>
</evidence>
<dbReference type="Pfam" id="PF02353">
    <property type="entry name" value="CMAS"/>
    <property type="match status" value="1"/>
</dbReference>
<dbReference type="InterPro" id="IPR050723">
    <property type="entry name" value="CFA/CMAS"/>
</dbReference>
<evidence type="ECO:0000313" key="7">
    <source>
        <dbReference type="EMBL" id="VWP01076.1"/>
    </source>
</evidence>
<evidence type="ECO:0000256" key="4">
    <source>
        <dbReference type="ARBA" id="ARBA00022691"/>
    </source>
</evidence>
<dbReference type="PANTHER" id="PTHR43667">
    <property type="entry name" value="CYCLOPROPANE-FATTY-ACYL-PHOSPHOLIPID SYNTHASE"/>
    <property type="match status" value="1"/>
</dbReference>
<feature type="compositionally biased region" description="Low complexity" evidence="6">
    <location>
        <begin position="32"/>
        <end position="43"/>
    </location>
</feature>
<evidence type="ECO:0000256" key="5">
    <source>
        <dbReference type="ARBA" id="ARBA00023098"/>
    </source>
</evidence>
<dbReference type="Gene3D" id="3.40.50.150">
    <property type="entry name" value="Vaccinia Virus protein VP39"/>
    <property type="match status" value="1"/>
</dbReference>
<name>A0A5K1K5X3_9APHY</name>
<dbReference type="SUPFAM" id="SSF53335">
    <property type="entry name" value="S-adenosyl-L-methionine-dependent methyltransferases"/>
    <property type="match status" value="1"/>
</dbReference>
<dbReference type="InterPro" id="IPR029063">
    <property type="entry name" value="SAM-dependent_MTases_sf"/>
</dbReference>
<dbReference type="EMBL" id="LR729086">
    <property type="protein sequence ID" value="VWP01076.1"/>
    <property type="molecule type" value="Genomic_DNA"/>
</dbReference>
<reference evidence="7" key="1">
    <citation type="submission" date="2019-10" db="EMBL/GenBank/DDBJ databases">
        <authorList>
            <person name="Nor Muhammad N."/>
        </authorList>
    </citation>
    <scope>NUCLEOTIDE SEQUENCE</scope>
</reference>
<feature type="compositionally biased region" description="Polar residues" evidence="6">
    <location>
        <begin position="22"/>
        <end position="31"/>
    </location>
</feature>
<keyword evidence="4" id="KW-0949">S-adenosyl-L-methionine</keyword>
<dbReference type="GO" id="GO:0008168">
    <property type="term" value="F:methyltransferase activity"/>
    <property type="evidence" value="ECO:0007669"/>
    <property type="project" value="UniProtKB-KW"/>
</dbReference>
<proteinExistence type="inferred from homology"/>
<sequence>MTYSCAIFPELDADLRDPLPNSLESSPREGQTPSSTGASTPATLAESDHGDMFKEFSLNVLGLFAHHGNAQDPHDPDAHDALEAAQFRKLQHIIRKADIRPGHRVLEIGSGWGSMSLLITSTIPGTTVDTLTLSTQQAELARSRAAAAGLSDRIRVHLMDYRNMPQEWEGAFDRLVSVEMVEAVGKEYMETYWSKIDWALNKETGVGVVQGITIPEAIFPGGFLPTLTFLVDTLTKGSQGKLVVDSVSNIGPHYSRTLREWRRRFEARFEDVIVPALKAEYPGVMDADDASARDEIEVFKRKWIYYYCYCEVGFTTRRLGDHIITFIREGNTEYGCQVYE</sequence>
<protein>
    <submittedName>
        <fullName evidence="7">Pre-mRNA-splicing factor CLF1 (Crooked-neck-like protein 1)</fullName>
    </submittedName>
</protein>
<keyword evidence="3" id="KW-0808">Transferase</keyword>
<comment type="similarity">
    <text evidence="1">Belongs to the CFA/CMAS family.</text>
</comment>
<evidence type="ECO:0000256" key="2">
    <source>
        <dbReference type="ARBA" id="ARBA00022603"/>
    </source>
</evidence>
<evidence type="ECO:0000256" key="1">
    <source>
        <dbReference type="ARBA" id="ARBA00010815"/>
    </source>
</evidence>
<dbReference type="GO" id="GO:0032259">
    <property type="term" value="P:methylation"/>
    <property type="evidence" value="ECO:0007669"/>
    <property type="project" value="UniProtKB-KW"/>
</dbReference>
<dbReference type="AlphaFoldDB" id="A0A5K1K5X3"/>